<proteinExistence type="predicted"/>
<dbReference type="EMBL" id="CP099420">
    <property type="protein sequence ID" value="USW51806.1"/>
    <property type="molecule type" value="Genomic_DNA"/>
</dbReference>
<organism evidence="1 2">
    <name type="scientific">Septoria linicola</name>
    <dbReference type="NCBI Taxonomy" id="215465"/>
    <lineage>
        <taxon>Eukaryota</taxon>
        <taxon>Fungi</taxon>
        <taxon>Dikarya</taxon>
        <taxon>Ascomycota</taxon>
        <taxon>Pezizomycotina</taxon>
        <taxon>Dothideomycetes</taxon>
        <taxon>Dothideomycetidae</taxon>
        <taxon>Mycosphaerellales</taxon>
        <taxon>Mycosphaerellaceae</taxon>
        <taxon>Septoria</taxon>
    </lineage>
</organism>
<dbReference type="AlphaFoldDB" id="A0A9Q9AW76"/>
<name>A0A9Q9AW76_9PEZI</name>
<sequence length="78" mass="9223">MGNRHRKMTRFVKTILEIEAKSPSDDEPLKTSSTDISKHRRAAINGGHNYCGPYGPYNYNNMCYKCKNYPYKYYKDYE</sequence>
<evidence type="ECO:0000313" key="1">
    <source>
        <dbReference type="EMBL" id="USW51806.1"/>
    </source>
</evidence>
<keyword evidence="2" id="KW-1185">Reference proteome</keyword>
<reference evidence="1" key="1">
    <citation type="submission" date="2022-06" db="EMBL/GenBank/DDBJ databases">
        <title>Complete genome sequences of two strains of the flax pathogen Septoria linicola.</title>
        <authorList>
            <person name="Lapalu N."/>
            <person name="Simon A."/>
            <person name="Demenou B."/>
            <person name="Paumier D."/>
            <person name="Guillot M.-P."/>
            <person name="Gout L."/>
            <person name="Valade R."/>
        </authorList>
    </citation>
    <scope>NUCLEOTIDE SEQUENCE</scope>
    <source>
        <strain evidence="1">SE15195</strain>
    </source>
</reference>
<accession>A0A9Q9AW76</accession>
<gene>
    <name evidence="1" type="ORF">Slin15195_G051250</name>
</gene>
<dbReference type="Proteomes" id="UP001056384">
    <property type="component" value="Chromosome 3"/>
</dbReference>
<evidence type="ECO:0000313" key="2">
    <source>
        <dbReference type="Proteomes" id="UP001056384"/>
    </source>
</evidence>
<protein>
    <submittedName>
        <fullName evidence="1">Uncharacterized protein</fullName>
    </submittedName>
</protein>